<proteinExistence type="predicted"/>
<dbReference type="GO" id="GO:0031410">
    <property type="term" value="C:cytoplasmic vesicle"/>
    <property type="evidence" value="ECO:0007669"/>
    <property type="project" value="UniProtKB-ARBA"/>
</dbReference>
<evidence type="ECO:0000313" key="3">
    <source>
        <dbReference type="EMBL" id="OZC06793.1"/>
    </source>
</evidence>
<keyword evidence="4" id="KW-1185">Reference proteome</keyword>
<dbReference type="InterPro" id="IPR050302">
    <property type="entry name" value="Rab_GAP_TBC_domain"/>
</dbReference>
<feature type="domain" description="Rab-GAP TBC" evidence="2">
    <location>
        <begin position="391"/>
        <end position="623"/>
    </location>
</feature>
<dbReference type="InterPro" id="IPR000195">
    <property type="entry name" value="Rab-GAP-TBC_dom"/>
</dbReference>
<dbReference type="Pfam" id="PF00566">
    <property type="entry name" value="RabGAP-TBC"/>
    <property type="match status" value="1"/>
</dbReference>
<dbReference type="GO" id="GO:0005773">
    <property type="term" value="C:vacuole"/>
    <property type="evidence" value="ECO:0007669"/>
    <property type="project" value="UniProtKB-ARBA"/>
</dbReference>
<dbReference type="PROSITE" id="PS50086">
    <property type="entry name" value="TBC_RABGAP"/>
    <property type="match status" value="1"/>
</dbReference>
<dbReference type="PANTHER" id="PTHR47219">
    <property type="entry name" value="RAB GTPASE-ACTIVATING PROTEIN 1-LIKE"/>
    <property type="match status" value="1"/>
</dbReference>
<dbReference type="Gene3D" id="1.10.8.270">
    <property type="entry name" value="putative rabgap domain of human tbc1 domain family member 14 like domains"/>
    <property type="match status" value="1"/>
</dbReference>
<feature type="region of interest" description="Disordered" evidence="1">
    <location>
        <begin position="200"/>
        <end position="235"/>
    </location>
</feature>
<feature type="region of interest" description="Disordered" evidence="1">
    <location>
        <begin position="141"/>
        <end position="161"/>
    </location>
</feature>
<dbReference type="InterPro" id="IPR035969">
    <property type="entry name" value="Rab-GAP_TBC_sf"/>
</dbReference>
<dbReference type="Gene3D" id="1.10.10.750">
    <property type="entry name" value="Ypt/Rab-GAP domain of gyp1p, domain 1"/>
    <property type="match status" value="1"/>
</dbReference>
<dbReference type="SUPFAM" id="SSF47923">
    <property type="entry name" value="Ypt/Rab-GAP domain of gyp1p"/>
    <property type="match status" value="2"/>
</dbReference>
<gene>
    <name evidence="3" type="ORF">X798_06224</name>
</gene>
<dbReference type="FunFam" id="1.10.472.80:FF:000006">
    <property type="entry name" value="TBC1 domain family member 14"/>
    <property type="match status" value="1"/>
</dbReference>
<feature type="compositionally biased region" description="Low complexity" evidence="1">
    <location>
        <begin position="148"/>
        <end position="161"/>
    </location>
</feature>
<organism evidence="3 4">
    <name type="scientific">Onchocerca flexuosa</name>
    <dbReference type="NCBI Taxonomy" id="387005"/>
    <lineage>
        <taxon>Eukaryota</taxon>
        <taxon>Metazoa</taxon>
        <taxon>Ecdysozoa</taxon>
        <taxon>Nematoda</taxon>
        <taxon>Chromadorea</taxon>
        <taxon>Rhabditida</taxon>
        <taxon>Spirurina</taxon>
        <taxon>Spiruromorpha</taxon>
        <taxon>Filarioidea</taxon>
        <taxon>Onchocercidae</taxon>
        <taxon>Onchocerca</taxon>
    </lineage>
</organism>
<reference evidence="3 4" key="1">
    <citation type="submission" date="2015-12" db="EMBL/GenBank/DDBJ databases">
        <title>Draft genome of the nematode, Onchocerca flexuosa.</title>
        <authorList>
            <person name="Mitreva M."/>
        </authorList>
    </citation>
    <scope>NUCLEOTIDE SEQUENCE [LARGE SCALE GENOMIC DNA]</scope>
    <source>
        <strain evidence="3">Red Deer</strain>
    </source>
</reference>
<protein>
    <recommendedName>
        <fullName evidence="2">Rab-GAP TBC domain-containing protein</fullName>
    </recommendedName>
</protein>
<sequence length="812" mass="91977">MEKKKGGLRNDELIALSIPSSLETVLENLPLVYNSNDKSLQQATVNEGSNDAKEKISFKRGHHRHSSYESAQIQLMYHPRRSSFHRNIHWINNKSLTTPSSFLELKSQSLSKMMKSPLSSLESNYLSRSISFKDDDVKEVCDRNPDNSSVASSTTVTDSGTMATTTSSIATTGTALDSAIDESLSSKWSSLDRHSELSSGIIHDDDSIGDEKRESDDGIGFDNVDDKTRKRSKKSGRNALSLLSSTFARKLFLRNKQQEHQHASSWRIFGSKQCKSGGTRTASTAPSASCSSEIDDICCSTTGLILENRPSNLPAKSVTEQRRHEAQYLALIEATKRQEAQRVRQRQQLLEMKRKEEDETAAAAEIWCNRILPNWENMKDRKYCRDLWWRGIPPKVRGHVWSLAIGNELNVTPELYEICAARARQYAFALTTARQCNSNSSVTAFVDIDQRLIPPIFSKVDTDVEEPIGRESTLELIHLDICRTFPHLGFFQKGGPYEELLLDLLGAYVCYRPDIGYVQSMCFLGAMLLLQMDQPYQSFQAFANLLNRPLMLAFFGLQQPQMTVYFIAYDQYFEQEMPKLHHHFDVLDVRPDIYLIEWIYTLYAKSLPFDICCRVWDVFLRDGEQFIFNIALGIMRLYESELENMDDFDAVVHFLTHLPQSMNINQLFDATEPFMKSSSSGATSEHGNGKKRSFQQIHSDVSERIAQASVMTGGNCKFDLFSSPIDTSHENREPSIRDCEGRSCKSVGINSVNENSQNIAEQQASTLRFNVYNMKMSKSLTEFVDDLLRDSSKKESDAHADVFPKSRAPTAV</sequence>
<evidence type="ECO:0000259" key="2">
    <source>
        <dbReference type="PROSITE" id="PS50086"/>
    </source>
</evidence>
<feature type="compositionally biased region" description="Basic and acidic residues" evidence="1">
    <location>
        <begin position="200"/>
        <end position="216"/>
    </location>
</feature>
<dbReference type="AlphaFoldDB" id="A0A238BNF5"/>
<evidence type="ECO:0000256" key="1">
    <source>
        <dbReference type="SAM" id="MobiDB-lite"/>
    </source>
</evidence>
<dbReference type="EMBL" id="KZ270061">
    <property type="protein sequence ID" value="OZC06793.1"/>
    <property type="molecule type" value="Genomic_DNA"/>
</dbReference>
<dbReference type="GO" id="GO:0031267">
    <property type="term" value="F:small GTPase binding"/>
    <property type="evidence" value="ECO:0007669"/>
    <property type="project" value="TreeGrafter"/>
</dbReference>
<dbReference type="PANTHER" id="PTHR47219:SF15">
    <property type="entry name" value="TBC1 DOMAIN FAMILY MEMBER 12 ISOFORM X1"/>
    <property type="match status" value="1"/>
</dbReference>
<evidence type="ECO:0000313" key="4">
    <source>
        <dbReference type="Proteomes" id="UP000242913"/>
    </source>
</evidence>
<feature type="compositionally biased region" description="Polar residues" evidence="1">
    <location>
        <begin position="676"/>
        <end position="686"/>
    </location>
</feature>
<name>A0A238BNF5_9BILA</name>
<dbReference type="Proteomes" id="UP000242913">
    <property type="component" value="Unassembled WGS sequence"/>
</dbReference>
<dbReference type="GO" id="GO:0005096">
    <property type="term" value="F:GTPase activator activity"/>
    <property type="evidence" value="ECO:0007669"/>
    <property type="project" value="TreeGrafter"/>
</dbReference>
<feature type="region of interest" description="Disordered" evidence="1">
    <location>
        <begin position="675"/>
        <end position="694"/>
    </location>
</feature>
<dbReference type="SMART" id="SM00164">
    <property type="entry name" value="TBC"/>
    <property type="match status" value="1"/>
</dbReference>
<dbReference type="GO" id="GO:0016192">
    <property type="term" value="P:vesicle-mediated transport"/>
    <property type="evidence" value="ECO:0007669"/>
    <property type="project" value="UniProtKB-ARBA"/>
</dbReference>
<dbReference type="Gene3D" id="1.10.472.80">
    <property type="entry name" value="Ypt/Rab-GAP domain of gyp1p, domain 3"/>
    <property type="match status" value="1"/>
</dbReference>
<dbReference type="FunFam" id="1.10.8.270:FF:000008">
    <property type="entry name" value="Putative TBC1 domain family member 14"/>
    <property type="match status" value="1"/>
</dbReference>
<accession>A0A238BNF5</accession>
<dbReference type="OrthoDB" id="294251at2759"/>